<reference evidence="1" key="1">
    <citation type="journal article" date="2019" name="bioRxiv">
        <title>The Genome of the Zebra Mussel, Dreissena polymorpha: A Resource for Invasive Species Research.</title>
        <authorList>
            <person name="McCartney M.A."/>
            <person name="Auch B."/>
            <person name="Kono T."/>
            <person name="Mallez S."/>
            <person name="Zhang Y."/>
            <person name="Obille A."/>
            <person name="Becker A."/>
            <person name="Abrahante J.E."/>
            <person name="Garbe J."/>
            <person name="Badalamenti J.P."/>
            <person name="Herman A."/>
            <person name="Mangelson H."/>
            <person name="Liachko I."/>
            <person name="Sullivan S."/>
            <person name="Sone E.D."/>
            <person name="Koren S."/>
            <person name="Silverstein K.A.T."/>
            <person name="Beckman K.B."/>
            <person name="Gohl D.M."/>
        </authorList>
    </citation>
    <scope>NUCLEOTIDE SEQUENCE</scope>
    <source>
        <strain evidence="1">Duluth1</strain>
        <tissue evidence="1">Whole animal</tissue>
    </source>
</reference>
<name>A0A9D4I5Y1_DREPO</name>
<comment type="caution">
    <text evidence="1">The sequence shown here is derived from an EMBL/GenBank/DDBJ whole genome shotgun (WGS) entry which is preliminary data.</text>
</comment>
<dbReference type="AlphaFoldDB" id="A0A9D4I5Y1"/>
<sequence>MSTHSTSVLPLLAHTYKDELAPKPTIPKEESKLLTLEHIQQVWDKFHDSRS</sequence>
<proteinExistence type="predicted"/>
<organism evidence="1 2">
    <name type="scientific">Dreissena polymorpha</name>
    <name type="common">Zebra mussel</name>
    <name type="synonym">Mytilus polymorpha</name>
    <dbReference type="NCBI Taxonomy" id="45954"/>
    <lineage>
        <taxon>Eukaryota</taxon>
        <taxon>Metazoa</taxon>
        <taxon>Spiralia</taxon>
        <taxon>Lophotrochozoa</taxon>
        <taxon>Mollusca</taxon>
        <taxon>Bivalvia</taxon>
        <taxon>Autobranchia</taxon>
        <taxon>Heteroconchia</taxon>
        <taxon>Euheterodonta</taxon>
        <taxon>Imparidentia</taxon>
        <taxon>Neoheterodontei</taxon>
        <taxon>Myida</taxon>
        <taxon>Dreissenoidea</taxon>
        <taxon>Dreissenidae</taxon>
        <taxon>Dreissena</taxon>
    </lineage>
</organism>
<accession>A0A9D4I5Y1</accession>
<protein>
    <submittedName>
        <fullName evidence="1">Uncharacterized protein</fullName>
    </submittedName>
</protein>
<dbReference type="EMBL" id="JAIWYP010000010">
    <property type="protein sequence ID" value="KAH3748508.1"/>
    <property type="molecule type" value="Genomic_DNA"/>
</dbReference>
<gene>
    <name evidence="1" type="ORF">DPMN_182954</name>
</gene>
<evidence type="ECO:0000313" key="2">
    <source>
        <dbReference type="Proteomes" id="UP000828390"/>
    </source>
</evidence>
<evidence type="ECO:0000313" key="1">
    <source>
        <dbReference type="EMBL" id="KAH3748508.1"/>
    </source>
</evidence>
<reference evidence="1" key="2">
    <citation type="submission" date="2020-11" db="EMBL/GenBank/DDBJ databases">
        <authorList>
            <person name="McCartney M.A."/>
            <person name="Auch B."/>
            <person name="Kono T."/>
            <person name="Mallez S."/>
            <person name="Becker A."/>
            <person name="Gohl D.M."/>
            <person name="Silverstein K.A.T."/>
            <person name="Koren S."/>
            <person name="Bechman K.B."/>
            <person name="Herman A."/>
            <person name="Abrahante J.E."/>
            <person name="Garbe J."/>
        </authorList>
    </citation>
    <scope>NUCLEOTIDE SEQUENCE</scope>
    <source>
        <strain evidence="1">Duluth1</strain>
        <tissue evidence="1">Whole animal</tissue>
    </source>
</reference>
<dbReference type="Proteomes" id="UP000828390">
    <property type="component" value="Unassembled WGS sequence"/>
</dbReference>
<keyword evidence="2" id="KW-1185">Reference proteome</keyword>